<gene>
    <name evidence="3" type="ORF">SSRG_02649</name>
</gene>
<dbReference type="AlphaFoldDB" id="D9XXR9"/>
<reference evidence="3" key="1">
    <citation type="submission" date="2009-02" db="EMBL/GenBank/DDBJ databases">
        <title>Annotation of Streptomyces griseoflavus strain Tu4000.</title>
        <authorList>
            <consortium name="The Broad Institute Genome Sequencing Platform"/>
            <consortium name="Broad Institute Microbial Sequencing Center"/>
            <person name="Fischbach M."/>
            <person name="Godfrey P."/>
            <person name="Ward D."/>
            <person name="Young S."/>
            <person name="Zeng Q."/>
            <person name="Koehrsen M."/>
            <person name="Alvarado L."/>
            <person name="Berlin A.M."/>
            <person name="Bochicchio J."/>
            <person name="Borenstein D."/>
            <person name="Chapman S.B."/>
            <person name="Chen Z."/>
            <person name="Engels R."/>
            <person name="Freedman E."/>
            <person name="Gellesch M."/>
            <person name="Goldberg J."/>
            <person name="Griggs A."/>
            <person name="Gujja S."/>
            <person name="Heilman E.R."/>
            <person name="Heiman D.I."/>
            <person name="Hepburn T.A."/>
            <person name="Howarth C."/>
            <person name="Jen D."/>
            <person name="Larson L."/>
            <person name="Lewis B."/>
            <person name="Mehta T."/>
            <person name="Park D."/>
            <person name="Pearson M."/>
            <person name="Richards J."/>
            <person name="Roberts A."/>
            <person name="Saif S."/>
            <person name="Shea T.D."/>
            <person name="Shenoy N."/>
            <person name="Sisk P."/>
            <person name="Stolte C."/>
            <person name="Sykes S.N."/>
            <person name="Thomson T."/>
            <person name="Walk T."/>
            <person name="White J."/>
            <person name="Yandava C."/>
            <person name="Straight P."/>
            <person name="Clardy J."/>
            <person name="Hung D."/>
            <person name="Kolter R."/>
            <person name="Mekalanos J."/>
            <person name="Walker S."/>
            <person name="Walsh C.T."/>
            <person name="Wieland-Brown L.C."/>
            <person name="Haas B."/>
            <person name="Nusbaum C."/>
            <person name="Birren B."/>
        </authorList>
    </citation>
    <scope>NUCLEOTIDE SEQUENCE [LARGE SCALE GENOMIC DNA]</scope>
    <source>
        <strain evidence="3">Tu4000</strain>
    </source>
</reference>
<dbReference type="Proteomes" id="UP000002968">
    <property type="component" value="Unassembled WGS sequence"/>
</dbReference>
<keyword evidence="2" id="KW-0732">Signal</keyword>
<dbReference type="RefSeq" id="WP_004927657.1">
    <property type="nucleotide sequence ID" value="NZ_GG657758.1"/>
</dbReference>
<protein>
    <recommendedName>
        <fullName evidence="5">Lipoprotein</fullName>
    </recommendedName>
</protein>
<accession>D9XXR9</accession>
<organism evidence="3 4">
    <name type="scientific">Streptomyces griseoflavus Tu4000</name>
    <dbReference type="NCBI Taxonomy" id="467200"/>
    <lineage>
        <taxon>Bacteria</taxon>
        <taxon>Bacillati</taxon>
        <taxon>Actinomycetota</taxon>
        <taxon>Actinomycetes</taxon>
        <taxon>Kitasatosporales</taxon>
        <taxon>Streptomycetaceae</taxon>
        <taxon>Streptomyces</taxon>
    </lineage>
</organism>
<dbReference type="eggNOG" id="ENOG5030PMR">
    <property type="taxonomic scope" value="Bacteria"/>
</dbReference>
<dbReference type="STRING" id="467200.SSRG_02649"/>
<evidence type="ECO:0000313" key="3">
    <source>
        <dbReference type="EMBL" id="EFL39845.1"/>
    </source>
</evidence>
<evidence type="ECO:0000313" key="4">
    <source>
        <dbReference type="Proteomes" id="UP000002968"/>
    </source>
</evidence>
<dbReference type="HOGENOM" id="CLU_1073311_0_0_11"/>
<feature type="chain" id="PRO_5038462361" description="Lipoprotein" evidence="2">
    <location>
        <begin position="22"/>
        <end position="260"/>
    </location>
</feature>
<dbReference type="EMBL" id="GG657758">
    <property type="protein sequence ID" value="EFL39845.1"/>
    <property type="molecule type" value="Genomic_DNA"/>
</dbReference>
<name>D9XXR9_9ACTN</name>
<evidence type="ECO:0000256" key="1">
    <source>
        <dbReference type="SAM" id="MobiDB-lite"/>
    </source>
</evidence>
<feature type="signal peptide" evidence="2">
    <location>
        <begin position="1"/>
        <end position="21"/>
    </location>
</feature>
<feature type="region of interest" description="Disordered" evidence="1">
    <location>
        <begin position="27"/>
        <end position="57"/>
    </location>
</feature>
<keyword evidence="4" id="KW-1185">Reference proteome</keyword>
<proteinExistence type="predicted"/>
<sequence>MHTPVSTYRLMGIGAVLLALAGCGSSSTGGDAGPTASPATARADRDNGPQCQGEDSTDGLHVLRGGGFKLPDDSGVQYTDGQVEGTTLTATLRDGARYEPGQQQWTVEPGSEVTVSNHAYTVRQICTYRVVLEPKTAADKTAFSLAPTSTEPTGSAADGSLCFTTNREVLKTAAEGFPGQGETLALLNNGGVQRFPNGLSITVSHVDTAAGTTGLNGVCAAIPVAAYEDVRSGQTVEFAGVMFKISALTEEAVKLTRVIK</sequence>
<evidence type="ECO:0000256" key="2">
    <source>
        <dbReference type="SAM" id="SignalP"/>
    </source>
</evidence>
<evidence type="ECO:0008006" key="5">
    <source>
        <dbReference type="Google" id="ProtNLM"/>
    </source>
</evidence>